<evidence type="ECO:0000313" key="5">
    <source>
        <dbReference type="EMBL" id="KAA0145957.1"/>
    </source>
</evidence>
<dbReference type="OMA" id="GEKTGFW"/>
<evidence type="ECO:0000313" key="6">
    <source>
        <dbReference type="EMBL" id="KAA0147359.1"/>
    </source>
</evidence>
<organism evidence="5 12">
    <name type="scientific">Cafeteria roenbergensis</name>
    <name type="common">Marine flagellate</name>
    <dbReference type="NCBI Taxonomy" id="33653"/>
    <lineage>
        <taxon>Eukaryota</taxon>
        <taxon>Sar</taxon>
        <taxon>Stramenopiles</taxon>
        <taxon>Bigyra</taxon>
        <taxon>Opalozoa</taxon>
        <taxon>Bicosoecida</taxon>
        <taxon>Cafeteriaceae</taxon>
        <taxon>Cafeteria</taxon>
    </lineage>
</organism>
<dbReference type="Proteomes" id="UP000324907">
    <property type="component" value="Unassembled WGS sequence"/>
</dbReference>
<evidence type="ECO:0000313" key="8">
    <source>
        <dbReference type="EMBL" id="KAA0177211.1"/>
    </source>
</evidence>
<dbReference type="GO" id="GO:0005737">
    <property type="term" value="C:cytoplasm"/>
    <property type="evidence" value="ECO:0007669"/>
    <property type="project" value="TreeGrafter"/>
</dbReference>
<dbReference type="Pfam" id="PF01965">
    <property type="entry name" value="DJ-1_PfpI"/>
    <property type="match status" value="1"/>
</dbReference>
<reference evidence="9 10" key="1">
    <citation type="submission" date="2019-07" db="EMBL/GenBank/DDBJ databases">
        <title>Genomes of Cafeteria roenbergensis.</title>
        <authorList>
            <person name="Fischer M.G."/>
            <person name="Hackl T."/>
            <person name="Roman M."/>
        </authorList>
    </citation>
    <scope>NUCLEOTIDE SEQUENCE [LARGE SCALE GENOMIC DNA]</scope>
    <source>
        <strain evidence="6 10">BVI</strain>
        <strain evidence="5 12">Cflag</strain>
        <strain evidence="8 9">E4-10P</strain>
        <strain evidence="7 11">RCC970-E3</strain>
    </source>
</reference>
<dbReference type="OrthoDB" id="543156at2759"/>
<evidence type="ECO:0000256" key="2">
    <source>
        <dbReference type="ARBA" id="ARBA00023239"/>
    </source>
</evidence>
<protein>
    <recommendedName>
        <fullName evidence="4">DJ-1/PfpI domain-containing protein</fullName>
    </recommendedName>
</protein>
<comment type="similarity">
    <text evidence="3">Belongs to the peptidase C56 family. HSP31-like subfamily.</text>
</comment>
<evidence type="ECO:0000313" key="10">
    <source>
        <dbReference type="Proteomes" id="UP000323011"/>
    </source>
</evidence>
<evidence type="ECO:0000313" key="9">
    <source>
        <dbReference type="Proteomes" id="UP000322899"/>
    </source>
</evidence>
<accession>A0A5A8BZY8</accession>
<dbReference type="Proteomes" id="UP000325113">
    <property type="component" value="Unassembled WGS sequence"/>
</dbReference>
<dbReference type="Proteomes" id="UP000322899">
    <property type="component" value="Unassembled WGS sequence"/>
</dbReference>
<dbReference type="CDD" id="cd03141">
    <property type="entry name" value="GATase1_Hsp31_like"/>
    <property type="match status" value="1"/>
</dbReference>
<evidence type="ECO:0000256" key="3">
    <source>
        <dbReference type="ARBA" id="ARBA00038493"/>
    </source>
</evidence>
<proteinExistence type="inferred from homology"/>
<evidence type="ECO:0000256" key="1">
    <source>
        <dbReference type="ARBA" id="ARBA00023016"/>
    </source>
</evidence>
<evidence type="ECO:0000313" key="12">
    <source>
        <dbReference type="Proteomes" id="UP000325113"/>
    </source>
</evidence>
<dbReference type="GO" id="GO:0019243">
    <property type="term" value="P:methylglyoxal catabolic process to D-lactate via S-lactoyl-glutathione"/>
    <property type="evidence" value="ECO:0007669"/>
    <property type="project" value="TreeGrafter"/>
</dbReference>
<dbReference type="Gene3D" id="3.40.50.880">
    <property type="match status" value="1"/>
</dbReference>
<dbReference type="InterPro" id="IPR050325">
    <property type="entry name" value="Prot/Nucl_acid_deglycase"/>
</dbReference>
<evidence type="ECO:0000313" key="7">
    <source>
        <dbReference type="EMBL" id="KAA0167005.1"/>
    </source>
</evidence>
<evidence type="ECO:0000313" key="11">
    <source>
        <dbReference type="Proteomes" id="UP000324907"/>
    </source>
</evidence>
<dbReference type="InterPro" id="IPR029062">
    <property type="entry name" value="Class_I_gatase-like"/>
</dbReference>
<dbReference type="EMBL" id="VLTO01000005">
    <property type="protein sequence ID" value="KAA0177211.1"/>
    <property type="molecule type" value="Genomic_DNA"/>
</dbReference>
<dbReference type="Proteomes" id="UP000323011">
    <property type="component" value="Unassembled WGS sequence"/>
</dbReference>
<dbReference type="InterPro" id="IPR002818">
    <property type="entry name" value="DJ-1/PfpI"/>
</dbReference>
<keyword evidence="2" id="KW-0456">Lyase</keyword>
<dbReference type="EMBL" id="VLTL01000036">
    <property type="protein sequence ID" value="KAA0167005.1"/>
    <property type="molecule type" value="Genomic_DNA"/>
</dbReference>
<sequence length="234" mass="24330">MAAADSTKKVLVVVTNWAKLGETGKKTGWYLPEVAHPFEVFTKAGFAVEFASPKGGEAPMDPSSGEAFAEDPVCKAFLANETATAAIKATKPIAECEPLDYAAVCVAGGHGPMWDLPGDEAFNGFVAKAYEGGKVVSAVCHGTVGLLNVKLSTGKFLIDGRKVTSFSNAEEDAVSLSSVMPFMLETELVGRGAEYSKAAEQWGEHVVVDGRIVTGQNPASATAMAEAVVKAIAA</sequence>
<name>A0A5A8BZY8_CAFRO</name>
<keyword evidence="1" id="KW-0346">Stress response</keyword>
<dbReference type="SUPFAM" id="SSF52317">
    <property type="entry name" value="Class I glutamine amidotransferase-like"/>
    <property type="match status" value="1"/>
</dbReference>
<feature type="domain" description="DJ-1/PfpI" evidence="4">
    <location>
        <begin position="33"/>
        <end position="230"/>
    </location>
</feature>
<evidence type="ECO:0000259" key="4">
    <source>
        <dbReference type="Pfam" id="PF01965"/>
    </source>
</evidence>
<dbReference type="EMBL" id="VLTM01000210">
    <property type="protein sequence ID" value="KAA0145957.1"/>
    <property type="molecule type" value="Genomic_DNA"/>
</dbReference>
<dbReference type="EMBL" id="VLTN01000068">
    <property type="protein sequence ID" value="KAA0147359.1"/>
    <property type="molecule type" value="Genomic_DNA"/>
</dbReference>
<gene>
    <name evidence="8" type="ORF">FNF27_01540</name>
    <name evidence="7" type="ORF">FNF28_02928</name>
    <name evidence="6" type="ORF">FNF29_07427</name>
    <name evidence="5" type="ORF">FNF31_07897</name>
</gene>
<dbReference type="AlphaFoldDB" id="A0A5A8BZY8"/>
<dbReference type="PANTHER" id="PTHR48094">
    <property type="entry name" value="PROTEIN/NUCLEIC ACID DEGLYCASE DJ-1-RELATED"/>
    <property type="match status" value="1"/>
</dbReference>
<keyword evidence="10" id="KW-1185">Reference proteome</keyword>
<comment type="caution">
    <text evidence="5">The sequence shown here is derived from an EMBL/GenBank/DDBJ whole genome shotgun (WGS) entry which is preliminary data.</text>
</comment>
<dbReference type="PANTHER" id="PTHR48094:SF11">
    <property type="entry name" value="GLUTATHIONE-INDEPENDENT GLYOXALASE HSP31-RELATED"/>
    <property type="match status" value="1"/>
</dbReference>
<dbReference type="GO" id="GO:0019172">
    <property type="term" value="F:glyoxalase III activity"/>
    <property type="evidence" value="ECO:0007669"/>
    <property type="project" value="TreeGrafter"/>
</dbReference>